<evidence type="ECO:0000313" key="2">
    <source>
        <dbReference type="Proteomes" id="UP000245959"/>
    </source>
</evidence>
<reference evidence="1 2" key="1">
    <citation type="submission" date="2018-04" db="EMBL/GenBank/DDBJ databases">
        <title>Genomic Encyclopedia of Type Strains, Phase IV (KMG-IV): sequencing the most valuable type-strain genomes for metagenomic binning, comparative biology and taxonomic classification.</title>
        <authorList>
            <person name="Goeker M."/>
        </authorList>
    </citation>
    <scope>NUCLEOTIDE SEQUENCE [LARGE SCALE GENOMIC DNA]</scope>
    <source>
        <strain evidence="1 2">DSM 14823</strain>
    </source>
</reference>
<dbReference type="AlphaFoldDB" id="A0A2U1AN68"/>
<protein>
    <submittedName>
        <fullName evidence="1">Uncharacterized protein</fullName>
    </submittedName>
</protein>
<name>A0A2U1AN68_9BACT</name>
<dbReference type="Proteomes" id="UP000245959">
    <property type="component" value="Unassembled WGS sequence"/>
</dbReference>
<comment type="caution">
    <text evidence="1">The sequence shown here is derived from an EMBL/GenBank/DDBJ whole genome shotgun (WGS) entry which is preliminary data.</text>
</comment>
<dbReference type="EMBL" id="QEKH01000030">
    <property type="protein sequence ID" value="PVY37846.1"/>
    <property type="molecule type" value="Genomic_DNA"/>
</dbReference>
<accession>A0A2U1AN68</accession>
<organism evidence="1 2">
    <name type="scientific">Victivallis vadensis</name>
    <dbReference type="NCBI Taxonomy" id="172901"/>
    <lineage>
        <taxon>Bacteria</taxon>
        <taxon>Pseudomonadati</taxon>
        <taxon>Lentisphaerota</taxon>
        <taxon>Lentisphaeria</taxon>
        <taxon>Victivallales</taxon>
        <taxon>Victivallaceae</taxon>
        <taxon>Victivallis</taxon>
    </lineage>
</organism>
<evidence type="ECO:0000313" key="1">
    <source>
        <dbReference type="EMBL" id="PVY37846.1"/>
    </source>
</evidence>
<sequence length="254" mass="29372">MMELACTLARSPRRLCEGVEPELELREGERLVRRPFNHYAPALTDWWIVPSLELPFFRFGKYFFTWDEKKRDTLQCGFGVTKGLDPMLKKVYPSKKGRRLLMEENWGWQGFYPAMMRGELAELLRTAGAGIGHKLELIFEGGYVDDPGLFNPDSELRKRDRYTLVYDPADDSIRVGGAKRDAMCLKFLNKVRDWKSFGEAMMTLNAEAFLWCDLFIANTYRIPAADGETAGEPMRTPAEIHAEWLACFRNYVRC</sequence>
<dbReference type="RefSeq" id="WP_133245236.1">
    <property type="nucleotide sequence ID" value="NZ_CAJKCJ010000098.1"/>
</dbReference>
<keyword evidence="2" id="KW-1185">Reference proteome</keyword>
<proteinExistence type="predicted"/>
<dbReference type="GeneID" id="78296542"/>
<gene>
    <name evidence="1" type="ORF">C8D82_1304</name>
</gene>